<dbReference type="EMBL" id="QPKB01000003">
    <property type="protein sequence ID" value="RWR78753.1"/>
    <property type="molecule type" value="Genomic_DNA"/>
</dbReference>
<protein>
    <submittedName>
        <fullName evidence="15">Putative zinc metalloprotease EGY2, chloroplastic isoform X2</fullName>
    </submittedName>
</protein>
<evidence type="ECO:0000256" key="6">
    <source>
        <dbReference type="ARBA" id="ARBA00022692"/>
    </source>
</evidence>
<keyword evidence="6 13" id="KW-0812">Transmembrane</keyword>
<reference evidence="15 16" key="1">
    <citation type="journal article" date="2019" name="Nat. Plants">
        <title>Stout camphor tree genome fills gaps in understanding of flowering plant genome evolution.</title>
        <authorList>
            <person name="Chaw S.M."/>
            <person name="Liu Y.C."/>
            <person name="Wu Y.W."/>
            <person name="Wang H.Y."/>
            <person name="Lin C.I."/>
            <person name="Wu C.S."/>
            <person name="Ke H.M."/>
            <person name="Chang L.Y."/>
            <person name="Hsu C.Y."/>
            <person name="Yang H.T."/>
            <person name="Sudianto E."/>
            <person name="Hsu M.H."/>
            <person name="Wu K.P."/>
            <person name="Wang L.N."/>
            <person name="Leebens-Mack J.H."/>
            <person name="Tsai I.J."/>
        </authorList>
    </citation>
    <scope>NUCLEOTIDE SEQUENCE [LARGE SCALE GENOMIC DNA]</scope>
    <source>
        <strain evidence="16">cv. Chaw 1501</strain>
        <tissue evidence="15">Young leaves</tissue>
    </source>
</reference>
<organism evidence="15 16">
    <name type="scientific">Cinnamomum micranthum f. kanehirae</name>
    <dbReference type="NCBI Taxonomy" id="337451"/>
    <lineage>
        <taxon>Eukaryota</taxon>
        <taxon>Viridiplantae</taxon>
        <taxon>Streptophyta</taxon>
        <taxon>Embryophyta</taxon>
        <taxon>Tracheophyta</taxon>
        <taxon>Spermatophyta</taxon>
        <taxon>Magnoliopsida</taxon>
        <taxon>Magnoliidae</taxon>
        <taxon>Laurales</taxon>
        <taxon>Lauraceae</taxon>
        <taxon>Cinnamomum</taxon>
    </lineage>
</organism>
<feature type="compositionally biased region" description="Polar residues" evidence="12">
    <location>
        <begin position="103"/>
        <end position="124"/>
    </location>
</feature>
<keyword evidence="11 13" id="KW-0472">Membrane</keyword>
<keyword evidence="8" id="KW-0809">Transit peptide</keyword>
<keyword evidence="3" id="KW-0150">Chloroplast</keyword>
<accession>A0A3S3N0X5</accession>
<comment type="similarity">
    <text evidence="2">Belongs to the peptidase M50B family.</text>
</comment>
<evidence type="ECO:0000256" key="10">
    <source>
        <dbReference type="ARBA" id="ARBA00023049"/>
    </source>
</evidence>
<dbReference type="OrthoDB" id="5738at2759"/>
<keyword evidence="7" id="KW-0378">Hydrolase</keyword>
<dbReference type="GO" id="GO:0008237">
    <property type="term" value="F:metallopeptidase activity"/>
    <property type="evidence" value="ECO:0007669"/>
    <property type="project" value="UniProtKB-KW"/>
</dbReference>
<feature type="region of interest" description="Disordered" evidence="12">
    <location>
        <begin position="145"/>
        <end position="168"/>
    </location>
</feature>
<dbReference type="InterPro" id="IPR008915">
    <property type="entry name" value="Peptidase_M50"/>
</dbReference>
<evidence type="ECO:0000256" key="1">
    <source>
        <dbReference type="ARBA" id="ARBA00004508"/>
    </source>
</evidence>
<dbReference type="CDD" id="cd06160">
    <property type="entry name" value="S2P-M50_like_2"/>
    <property type="match status" value="1"/>
</dbReference>
<evidence type="ECO:0000256" key="5">
    <source>
        <dbReference type="ARBA" id="ARBA00022670"/>
    </source>
</evidence>
<feature type="transmembrane region" description="Helical" evidence="13">
    <location>
        <begin position="357"/>
        <end position="376"/>
    </location>
</feature>
<evidence type="ECO:0000256" key="9">
    <source>
        <dbReference type="ARBA" id="ARBA00022989"/>
    </source>
</evidence>
<evidence type="ECO:0000256" key="4">
    <source>
        <dbReference type="ARBA" id="ARBA00022640"/>
    </source>
</evidence>
<evidence type="ECO:0000256" key="3">
    <source>
        <dbReference type="ARBA" id="ARBA00022528"/>
    </source>
</evidence>
<keyword evidence="16" id="KW-1185">Reference proteome</keyword>
<sequence>MSFPAILQCSCCCNLRLYPAFASSNVLRRNCHLRSLRLRSNSISGSVYSKRQWIVFQGTSSSDTETEPESNNDRDPMSPTTMCKITCTVALPSRLEKELIDDGQSSASTDNLEQNNVSINSQATADKDMDQSVVMEKLDLKDSVEETNGAPQAEGVAQESGDNLEVTSGSPLPGVKVTIMGAKIFNWNLFKPIKISKETVDIFKDQIFGFDTFFVTSQEPYEGGILFKGNLRGKAAKSYEKITKRIQDRFEDQYKLFLLINPEDDKPVAVVVPQKTLQPEATAVPEWFAAGAFGLVTIFTLLLRNVPALQSNLLYGTFLLCFIYFFSFLFHQAKNPTVVYYQSNVCLAKSIGVKLGVPYFVPSWQIGSFGAITRIVNIVPNREDLLKVAAAGPLAGFTVGIVLLLLGFILPPSDGIGIIVDAGIFHESFLVGGIAKLLLGDVLKEGTPLSVNPLVIWAWAGLLINAINSIPAGELDGGRISFALWGRKASTRITGVSIALLGLSSLFNDVAFYWVVLIFFLQRGPIAPLSEEITDPENKYIAFGIAVLLLGLLVCLPYPFPFVAEEMSF</sequence>
<feature type="region of interest" description="Disordered" evidence="12">
    <location>
        <begin position="58"/>
        <end position="80"/>
    </location>
</feature>
<keyword evidence="5 15" id="KW-0645">Protease</keyword>
<keyword evidence="4" id="KW-0934">Plastid</keyword>
<keyword evidence="10 15" id="KW-0482">Metalloprotease</keyword>
<proteinExistence type="inferred from homology"/>
<dbReference type="GO" id="GO:0031969">
    <property type="term" value="C:chloroplast membrane"/>
    <property type="evidence" value="ECO:0007669"/>
    <property type="project" value="UniProtKB-SubCell"/>
</dbReference>
<dbReference type="STRING" id="337451.A0A3S3N0X5"/>
<evidence type="ECO:0000259" key="14">
    <source>
        <dbReference type="Pfam" id="PF02163"/>
    </source>
</evidence>
<feature type="transmembrane region" description="Helical" evidence="13">
    <location>
        <begin position="313"/>
        <end position="331"/>
    </location>
</feature>
<dbReference type="AlphaFoldDB" id="A0A3S3N0X5"/>
<keyword evidence="9 13" id="KW-1133">Transmembrane helix</keyword>
<evidence type="ECO:0000256" key="13">
    <source>
        <dbReference type="SAM" id="Phobius"/>
    </source>
</evidence>
<feature type="region of interest" description="Disordered" evidence="12">
    <location>
        <begin position="100"/>
        <end position="126"/>
    </location>
</feature>
<dbReference type="Pfam" id="PF02163">
    <property type="entry name" value="Peptidase_M50"/>
    <property type="match status" value="1"/>
</dbReference>
<dbReference type="Proteomes" id="UP000283530">
    <property type="component" value="Unassembled WGS sequence"/>
</dbReference>
<evidence type="ECO:0000313" key="16">
    <source>
        <dbReference type="Proteomes" id="UP000283530"/>
    </source>
</evidence>
<evidence type="ECO:0000256" key="2">
    <source>
        <dbReference type="ARBA" id="ARBA00007931"/>
    </source>
</evidence>
<feature type="transmembrane region" description="Helical" evidence="13">
    <location>
        <begin position="388"/>
        <end position="410"/>
    </location>
</feature>
<dbReference type="PANTHER" id="PTHR31412">
    <property type="entry name" value="ZINC METALLOPROTEASE EGY1"/>
    <property type="match status" value="1"/>
</dbReference>
<dbReference type="InterPro" id="IPR044838">
    <property type="entry name" value="EGY1-like"/>
</dbReference>
<comment type="subcellular location">
    <subcellularLocation>
        <location evidence="1">Plastid</location>
        <location evidence="1">Chloroplast membrane</location>
        <topology evidence="1">Multi-pass membrane protein</topology>
    </subcellularLocation>
</comment>
<feature type="domain" description="Peptidase M50" evidence="14">
    <location>
        <begin position="369"/>
        <end position="492"/>
    </location>
</feature>
<comment type="caution">
    <text evidence="15">The sequence shown here is derived from an EMBL/GenBank/DDBJ whole genome shotgun (WGS) entry which is preliminary data.</text>
</comment>
<dbReference type="GO" id="GO:0006508">
    <property type="term" value="P:proteolysis"/>
    <property type="evidence" value="ECO:0007669"/>
    <property type="project" value="UniProtKB-KW"/>
</dbReference>
<evidence type="ECO:0000256" key="11">
    <source>
        <dbReference type="ARBA" id="ARBA00023136"/>
    </source>
</evidence>
<feature type="transmembrane region" description="Helical" evidence="13">
    <location>
        <begin position="493"/>
        <end position="520"/>
    </location>
</feature>
<evidence type="ECO:0000313" key="15">
    <source>
        <dbReference type="EMBL" id="RWR78753.1"/>
    </source>
</evidence>
<evidence type="ECO:0000256" key="7">
    <source>
        <dbReference type="ARBA" id="ARBA00022801"/>
    </source>
</evidence>
<name>A0A3S3N0X5_9MAGN</name>
<feature type="transmembrane region" description="Helical" evidence="13">
    <location>
        <begin position="540"/>
        <end position="560"/>
    </location>
</feature>
<evidence type="ECO:0000256" key="8">
    <source>
        <dbReference type="ARBA" id="ARBA00022946"/>
    </source>
</evidence>
<gene>
    <name evidence="15" type="ORF">CKAN_00729900</name>
</gene>
<evidence type="ECO:0000256" key="12">
    <source>
        <dbReference type="SAM" id="MobiDB-lite"/>
    </source>
</evidence>
<dbReference type="PANTHER" id="PTHR31412:SF5">
    <property type="entry name" value="ZINC METALLOPROTEASE EGY2, CHLOROPLASTIC-RELATED"/>
    <property type="match status" value="1"/>
</dbReference>